<dbReference type="InterPro" id="IPR013325">
    <property type="entry name" value="RNA_pol_sigma_r2"/>
</dbReference>
<dbReference type="Pfam" id="PF08281">
    <property type="entry name" value="Sigma70_r4_2"/>
    <property type="match status" value="1"/>
</dbReference>
<comment type="similarity">
    <text evidence="1 7">Belongs to the sigma-70 factor family. ECF subfamily.</text>
</comment>
<dbReference type="InterPro" id="IPR037401">
    <property type="entry name" value="SnoaL-like"/>
</dbReference>
<dbReference type="RefSeq" id="WP_137304837.1">
    <property type="nucleotide sequence ID" value="NZ_SZNQ01000001.1"/>
</dbReference>
<dbReference type="SUPFAM" id="SSF88946">
    <property type="entry name" value="Sigma2 domain of RNA polymerase sigma factors"/>
    <property type="match status" value="1"/>
</dbReference>
<evidence type="ECO:0000313" key="12">
    <source>
        <dbReference type="Proteomes" id="UP000305929"/>
    </source>
</evidence>
<name>A0A4U5WB40_STRLS</name>
<dbReference type="NCBIfam" id="NF006089">
    <property type="entry name" value="PRK08241.1"/>
    <property type="match status" value="1"/>
</dbReference>
<keyword evidence="4 7" id="KW-0731">Sigma factor</keyword>
<dbReference type="GO" id="GO:0006950">
    <property type="term" value="P:response to stress"/>
    <property type="evidence" value="ECO:0007669"/>
    <property type="project" value="UniProtKB-ARBA"/>
</dbReference>
<dbReference type="InterPro" id="IPR014284">
    <property type="entry name" value="RNA_pol_sigma-70_dom"/>
</dbReference>
<dbReference type="PANTHER" id="PTHR43133:SF65">
    <property type="entry name" value="ECF RNA POLYMERASE SIGMA FACTOR SIGG"/>
    <property type="match status" value="1"/>
</dbReference>
<dbReference type="EMBL" id="SZNQ01000001">
    <property type="protein sequence ID" value="TKS98933.1"/>
    <property type="molecule type" value="Genomic_DNA"/>
</dbReference>
<dbReference type="GO" id="GO:0006352">
    <property type="term" value="P:DNA-templated transcription initiation"/>
    <property type="evidence" value="ECO:0007669"/>
    <property type="project" value="InterPro"/>
</dbReference>
<dbReference type="InterPro" id="IPR013249">
    <property type="entry name" value="RNA_pol_sigma70_r4_t2"/>
</dbReference>
<gene>
    <name evidence="11" type="ORF">E4U91_01510</name>
</gene>
<dbReference type="InterPro" id="IPR036388">
    <property type="entry name" value="WH-like_DNA-bd_sf"/>
</dbReference>
<dbReference type="InterPro" id="IPR000838">
    <property type="entry name" value="RNA_pol_sigma70_ECF_CS"/>
</dbReference>
<evidence type="ECO:0000259" key="9">
    <source>
        <dbReference type="Pfam" id="PF08281"/>
    </source>
</evidence>
<keyword evidence="5 7" id="KW-0238">DNA-binding</keyword>
<dbReference type="Pfam" id="PF04542">
    <property type="entry name" value="Sigma70_r2"/>
    <property type="match status" value="1"/>
</dbReference>
<evidence type="ECO:0000256" key="7">
    <source>
        <dbReference type="RuleBase" id="RU000716"/>
    </source>
</evidence>
<dbReference type="InterPro" id="IPR013324">
    <property type="entry name" value="RNA_pol_sigma_r3/r4-like"/>
</dbReference>
<dbReference type="GO" id="GO:0016987">
    <property type="term" value="F:sigma factor activity"/>
    <property type="evidence" value="ECO:0007669"/>
    <property type="project" value="UniProtKB-KW"/>
</dbReference>
<evidence type="ECO:0000256" key="3">
    <source>
        <dbReference type="ARBA" id="ARBA00023015"/>
    </source>
</evidence>
<reference evidence="11 12" key="1">
    <citation type="submission" date="2019-04" db="EMBL/GenBank/DDBJ databases">
        <title>Streptomyces lasaliensis sp. nov., an Actinomycete isolated from soil which produces the polyether antibiotic lasalocid.</title>
        <authorList>
            <person name="Erwin G."/>
            <person name="Haber C."/>
        </authorList>
    </citation>
    <scope>NUCLEOTIDE SEQUENCE [LARGE SCALE GENOMIC DNA]</scope>
    <source>
        <strain evidence="11 12">X-537</strain>
    </source>
</reference>
<keyword evidence="3 7" id="KW-0805">Transcription regulation</keyword>
<dbReference type="SUPFAM" id="SSF54427">
    <property type="entry name" value="NTF2-like"/>
    <property type="match status" value="1"/>
</dbReference>
<dbReference type="NCBIfam" id="TIGR02960">
    <property type="entry name" value="SigX5"/>
    <property type="match status" value="1"/>
</dbReference>
<keyword evidence="12" id="KW-1185">Reference proteome</keyword>
<dbReference type="Gene3D" id="1.10.1740.10">
    <property type="match status" value="1"/>
</dbReference>
<dbReference type="Proteomes" id="UP000305929">
    <property type="component" value="Unassembled WGS sequence"/>
</dbReference>
<dbReference type="PANTHER" id="PTHR43133">
    <property type="entry name" value="RNA POLYMERASE ECF-TYPE SIGMA FACTO"/>
    <property type="match status" value="1"/>
</dbReference>
<feature type="domain" description="SnoaL-like" evidence="10">
    <location>
        <begin position="203"/>
        <end position="295"/>
    </location>
</feature>
<dbReference type="InterPro" id="IPR014305">
    <property type="entry name" value="RNA_pol_sigma-G_actinobac"/>
</dbReference>
<comment type="caution">
    <text evidence="11">The sequence shown here is derived from an EMBL/GenBank/DDBJ whole genome shotgun (WGS) entry which is preliminary data.</text>
</comment>
<organism evidence="11 12">
    <name type="scientific">Streptomyces lasalocidi</name>
    <name type="common">Streptomyces lasaliensis</name>
    <dbReference type="NCBI Taxonomy" id="324833"/>
    <lineage>
        <taxon>Bacteria</taxon>
        <taxon>Bacillati</taxon>
        <taxon>Actinomycetota</taxon>
        <taxon>Actinomycetes</taxon>
        <taxon>Kitasatosporales</taxon>
        <taxon>Streptomycetaceae</taxon>
        <taxon>Streptomyces</taxon>
    </lineage>
</organism>
<dbReference type="InterPro" id="IPR032710">
    <property type="entry name" value="NTF2-like_dom_sf"/>
</dbReference>
<evidence type="ECO:0000256" key="2">
    <source>
        <dbReference type="ARBA" id="ARBA00011344"/>
    </source>
</evidence>
<dbReference type="NCBIfam" id="TIGR02937">
    <property type="entry name" value="sigma70-ECF"/>
    <property type="match status" value="1"/>
</dbReference>
<dbReference type="AlphaFoldDB" id="A0A4U5WB40"/>
<dbReference type="SUPFAM" id="SSF88659">
    <property type="entry name" value="Sigma3 and sigma4 domains of RNA polymerase sigma factors"/>
    <property type="match status" value="1"/>
</dbReference>
<evidence type="ECO:0000256" key="6">
    <source>
        <dbReference type="ARBA" id="ARBA00023163"/>
    </source>
</evidence>
<dbReference type="Pfam" id="PF12680">
    <property type="entry name" value="SnoaL_2"/>
    <property type="match status" value="1"/>
</dbReference>
<feature type="domain" description="RNA polymerase sigma factor 70 region 4 type 2" evidence="9">
    <location>
        <begin position="130"/>
        <end position="182"/>
    </location>
</feature>
<dbReference type="Gene3D" id="1.10.10.10">
    <property type="entry name" value="Winged helix-like DNA-binding domain superfamily/Winged helix DNA-binding domain"/>
    <property type="match status" value="1"/>
</dbReference>
<evidence type="ECO:0000313" key="11">
    <source>
        <dbReference type="EMBL" id="TKS98933.1"/>
    </source>
</evidence>
<dbReference type="PROSITE" id="PS01063">
    <property type="entry name" value="SIGMA70_ECF"/>
    <property type="match status" value="1"/>
</dbReference>
<keyword evidence="6 7" id="KW-0804">Transcription</keyword>
<dbReference type="InterPro" id="IPR007627">
    <property type="entry name" value="RNA_pol_sigma70_r2"/>
</dbReference>
<sequence>MPTDDFDALAAPYRQELLAHCYRMLGSVHDAEDLVQETLLRGWRGYDRFDGRSSLRTWLYRIATNACLSALASTHRRVLPSGLGTAAEDGGTDLVHADEVAWLTPLPTPGRTAPAQDPSDVTVLRASTRLALVAAFQRLPARQRAVLLLVDVVGFRIAEAAEFLGTSVNACRSLLQRARAALAADPPAEDEVRPGPEVDEEVLRRYLEAFEAADTRRLAELLRGDVTYEMPPIATWFRGRDAVRDHWKRRVFSKPRRALPLWANGCPAMAVYMEDAHGEMRAHAVEVLETEGGLVSRVVVFLHPELFAHFGVPDVLTGATA</sequence>
<evidence type="ECO:0000256" key="4">
    <source>
        <dbReference type="ARBA" id="ARBA00023082"/>
    </source>
</evidence>
<feature type="domain" description="RNA polymerase sigma-70 region 2" evidence="8">
    <location>
        <begin position="11"/>
        <end position="76"/>
    </location>
</feature>
<comment type="subunit">
    <text evidence="2">Interacts transiently with the RNA polymerase catalytic core formed by RpoA, RpoB, RpoC and RpoZ (2 alpha, 1 beta, 1 beta' and 1 omega subunit) to form the RNA polymerase holoenzyme that can initiate transcription.</text>
</comment>
<dbReference type="InterPro" id="IPR039425">
    <property type="entry name" value="RNA_pol_sigma-70-like"/>
</dbReference>
<accession>A0A4U5WB40</accession>
<evidence type="ECO:0000256" key="5">
    <source>
        <dbReference type="ARBA" id="ARBA00023125"/>
    </source>
</evidence>
<dbReference type="Gene3D" id="3.10.450.50">
    <property type="match status" value="1"/>
</dbReference>
<evidence type="ECO:0000259" key="10">
    <source>
        <dbReference type="Pfam" id="PF12680"/>
    </source>
</evidence>
<protein>
    <recommendedName>
        <fullName evidence="7">RNA polymerase sigma factor</fullName>
    </recommendedName>
</protein>
<evidence type="ECO:0000256" key="1">
    <source>
        <dbReference type="ARBA" id="ARBA00010641"/>
    </source>
</evidence>
<dbReference type="OrthoDB" id="7376212at2"/>
<proteinExistence type="inferred from homology"/>
<evidence type="ECO:0000259" key="8">
    <source>
        <dbReference type="Pfam" id="PF04542"/>
    </source>
</evidence>
<dbReference type="GO" id="GO:0003677">
    <property type="term" value="F:DNA binding"/>
    <property type="evidence" value="ECO:0007669"/>
    <property type="project" value="UniProtKB-KW"/>
</dbReference>